<evidence type="ECO:0000256" key="3">
    <source>
        <dbReference type="ARBA" id="ARBA00022692"/>
    </source>
</evidence>
<evidence type="ECO:0000256" key="4">
    <source>
        <dbReference type="ARBA" id="ARBA00022801"/>
    </source>
</evidence>
<dbReference type="Pfam" id="PF00781">
    <property type="entry name" value="DAGK_cat"/>
    <property type="match status" value="1"/>
</dbReference>
<dbReference type="SMART" id="SM00014">
    <property type="entry name" value="acidPPc"/>
    <property type="match status" value="1"/>
</dbReference>
<dbReference type="Pfam" id="PF01569">
    <property type="entry name" value="PAP2"/>
    <property type="match status" value="1"/>
</dbReference>
<dbReference type="SMART" id="SM00046">
    <property type="entry name" value="DAGKc"/>
    <property type="match status" value="1"/>
</dbReference>
<evidence type="ECO:0000259" key="7">
    <source>
        <dbReference type="PROSITE" id="PS50146"/>
    </source>
</evidence>
<keyword evidence="6" id="KW-0472">Membrane</keyword>
<dbReference type="SUPFAM" id="SSF48317">
    <property type="entry name" value="Acid phosphatase/Vanadium-dependent haloperoxidase"/>
    <property type="match status" value="1"/>
</dbReference>
<dbReference type="AlphaFoldDB" id="A0A1V0UJH6"/>
<keyword evidence="5" id="KW-1133">Transmembrane helix</keyword>
<dbReference type="InterPro" id="IPR036938">
    <property type="entry name" value="PAP2/HPO_sf"/>
</dbReference>
<dbReference type="InterPro" id="IPR016064">
    <property type="entry name" value="NAD/diacylglycerol_kinase_sf"/>
</dbReference>
<dbReference type="Gene3D" id="3.40.50.10330">
    <property type="entry name" value="Probable inorganic polyphosphate/atp-NAD kinase, domain 1"/>
    <property type="match status" value="1"/>
</dbReference>
<reference evidence="8 9" key="1">
    <citation type="submission" date="2017-03" db="EMBL/GenBank/DDBJ databases">
        <title>Complete Genome Sequence of a natural compounds producer, Streptomyces violaceus S21.</title>
        <authorList>
            <person name="Zhong C."/>
            <person name="Zhao Z."/>
            <person name="Fu J."/>
            <person name="Zong G."/>
            <person name="Qin R."/>
            <person name="Cao G."/>
        </authorList>
    </citation>
    <scope>NUCLEOTIDE SEQUENCE [LARGE SCALE GENOMIC DNA]</scope>
    <source>
        <strain evidence="8 9">S21</strain>
    </source>
</reference>
<organism evidence="8 9">
    <name type="scientific">Streptomyces violaceoruber</name>
    <dbReference type="NCBI Taxonomy" id="1935"/>
    <lineage>
        <taxon>Bacteria</taxon>
        <taxon>Bacillati</taxon>
        <taxon>Actinomycetota</taxon>
        <taxon>Actinomycetes</taxon>
        <taxon>Kitasatosporales</taxon>
        <taxon>Streptomycetaceae</taxon>
        <taxon>Streptomyces</taxon>
        <taxon>Streptomyces violaceoruber group</taxon>
    </lineage>
</organism>
<keyword evidence="3" id="KW-0812">Transmembrane</keyword>
<dbReference type="STRING" id="1935.B1H20_30520"/>
<dbReference type="Proteomes" id="UP000192445">
    <property type="component" value="Chromosome"/>
</dbReference>
<dbReference type="InterPro" id="IPR000326">
    <property type="entry name" value="PAP2/HPO"/>
</dbReference>
<dbReference type="EMBL" id="CP020570">
    <property type="protein sequence ID" value="ARF65267.1"/>
    <property type="molecule type" value="Genomic_DNA"/>
</dbReference>
<dbReference type="PROSITE" id="PS50146">
    <property type="entry name" value="DAGK"/>
    <property type="match status" value="1"/>
</dbReference>
<evidence type="ECO:0000256" key="6">
    <source>
        <dbReference type="ARBA" id="ARBA00023136"/>
    </source>
</evidence>
<dbReference type="Gene3D" id="1.20.144.10">
    <property type="entry name" value="Phosphatidic acid phosphatase type 2/haloperoxidase"/>
    <property type="match status" value="1"/>
</dbReference>
<dbReference type="InterPro" id="IPR017438">
    <property type="entry name" value="ATP-NAD_kinase_N"/>
</dbReference>
<keyword evidence="4" id="KW-0378">Hydrolase</keyword>
<name>A0A1V0UJH6_STRVN</name>
<gene>
    <name evidence="8" type="ORF">B1H20_30520</name>
</gene>
<protein>
    <submittedName>
        <fullName evidence="8">Phosphoesterase</fullName>
    </submittedName>
</protein>
<evidence type="ECO:0000256" key="2">
    <source>
        <dbReference type="ARBA" id="ARBA00022475"/>
    </source>
</evidence>
<dbReference type="GO" id="GO:0016301">
    <property type="term" value="F:kinase activity"/>
    <property type="evidence" value="ECO:0007669"/>
    <property type="project" value="InterPro"/>
</dbReference>
<feature type="domain" description="DAGKc" evidence="7">
    <location>
        <begin position="248"/>
        <end position="330"/>
    </location>
</feature>
<evidence type="ECO:0000313" key="8">
    <source>
        <dbReference type="EMBL" id="ARF65267.1"/>
    </source>
</evidence>
<sequence length="502" mass="51780">MSTARTSSATSTATARLRGWLQSRDLAVFRSVADRHWPGADPLLPKLSRSANHGLLWFGTAAGIAALGGSARSRRAALRGAASLAVASVAINTVGKGAVRRERPILDLVPSVRQLKRQPVTTSFPSGHAASAAAFATGVALESKGWGAVVAPVAAAVAVSRVYTGVHYPSDVLAGAALGVGAAFALRGVVPTRGQLPAPGRPPGEAPALPAGKDLVVVVNQASGTATATASLVREALPAAEVVEVPPQELSAAMDKAAGRGRALGVCGGDGTVNLAASVAATHGMPLAVFPGGTLNHFAYDLGIETVHDTATALTAGDAIRVDLGRFRPGPNGPDGADGYFLNAFSLGVYPELVRTREHWSPRIGGWPAGVLAAFHVLRDRRPLEAELQGRRRPLWLLFVGNGLFQRVGPAPGRRHNLADGLLDVRVVHGGRGPALRLLAAAVAGPLTRSPAHAAVRRRRVRLGGLAPGTPYAYDGEVGRSGTELTVDKLPEALTVYCPMPI</sequence>
<evidence type="ECO:0000256" key="5">
    <source>
        <dbReference type="ARBA" id="ARBA00022989"/>
    </source>
</evidence>
<dbReference type="Gene3D" id="2.60.200.40">
    <property type="match status" value="1"/>
</dbReference>
<dbReference type="InterPro" id="IPR001206">
    <property type="entry name" value="Diacylglycerol_kinase_cat_dom"/>
</dbReference>
<dbReference type="GO" id="GO:0005886">
    <property type="term" value="C:plasma membrane"/>
    <property type="evidence" value="ECO:0007669"/>
    <property type="project" value="UniProtKB-SubCell"/>
</dbReference>
<dbReference type="GeneID" id="63983892"/>
<dbReference type="PANTHER" id="PTHR14969:SF62">
    <property type="entry name" value="DECAPRENYLPHOSPHORYL-5-PHOSPHORIBOSE PHOSPHATASE RV3807C-RELATED"/>
    <property type="match status" value="1"/>
</dbReference>
<dbReference type="KEGG" id="svu:B1H20_30520"/>
<proteinExistence type="predicted"/>
<dbReference type="OrthoDB" id="5242960at2"/>
<accession>A0A1V0UJH6</accession>
<dbReference type="PANTHER" id="PTHR14969">
    <property type="entry name" value="SPHINGOSINE-1-PHOSPHATE PHOSPHOHYDROLASE"/>
    <property type="match status" value="1"/>
</dbReference>
<evidence type="ECO:0000256" key="1">
    <source>
        <dbReference type="ARBA" id="ARBA00004651"/>
    </source>
</evidence>
<keyword evidence="2" id="KW-1003">Cell membrane</keyword>
<dbReference type="RefSeq" id="WP_030113755.1">
    <property type="nucleotide sequence ID" value="NZ_CP020570.1"/>
</dbReference>
<dbReference type="SUPFAM" id="SSF111331">
    <property type="entry name" value="NAD kinase/diacylglycerol kinase-like"/>
    <property type="match status" value="1"/>
</dbReference>
<comment type="subcellular location">
    <subcellularLocation>
        <location evidence="1">Cell membrane</location>
        <topology evidence="1">Multi-pass membrane protein</topology>
    </subcellularLocation>
</comment>
<dbReference type="GO" id="GO:0016787">
    <property type="term" value="F:hydrolase activity"/>
    <property type="evidence" value="ECO:0007669"/>
    <property type="project" value="UniProtKB-KW"/>
</dbReference>
<evidence type="ECO:0000313" key="9">
    <source>
        <dbReference type="Proteomes" id="UP000192445"/>
    </source>
</evidence>